<name>A0A8H3XGH0_GIGMA</name>
<protein>
    <submittedName>
        <fullName evidence="1">Integrase: PROVISIONAL</fullName>
    </submittedName>
</protein>
<dbReference type="AlphaFoldDB" id="A0A8H3XGH0"/>
<reference evidence="1 2" key="1">
    <citation type="journal article" date="2019" name="Environ. Microbiol.">
        <title>At the nexus of three kingdoms: the genome of the mycorrhizal fungus Gigaspora margarita provides insights into plant, endobacterial and fungal interactions.</title>
        <authorList>
            <person name="Venice F."/>
            <person name="Ghignone S."/>
            <person name="Salvioli di Fossalunga A."/>
            <person name="Amselem J."/>
            <person name="Novero M."/>
            <person name="Xianan X."/>
            <person name="Sedzielewska Toro K."/>
            <person name="Morin E."/>
            <person name="Lipzen A."/>
            <person name="Grigoriev I.V."/>
            <person name="Henrissat B."/>
            <person name="Martin F.M."/>
            <person name="Bonfante P."/>
        </authorList>
    </citation>
    <scope>NUCLEOTIDE SEQUENCE [LARGE SCALE GENOMIC DNA]</scope>
    <source>
        <strain evidence="1 2">BEG34</strain>
    </source>
</reference>
<dbReference type="OrthoDB" id="2398603at2759"/>
<dbReference type="EMBL" id="WTPW01001089">
    <property type="protein sequence ID" value="KAF0457846.1"/>
    <property type="molecule type" value="Genomic_DNA"/>
</dbReference>
<organism evidence="1 2">
    <name type="scientific">Gigaspora margarita</name>
    <dbReference type="NCBI Taxonomy" id="4874"/>
    <lineage>
        <taxon>Eukaryota</taxon>
        <taxon>Fungi</taxon>
        <taxon>Fungi incertae sedis</taxon>
        <taxon>Mucoromycota</taxon>
        <taxon>Glomeromycotina</taxon>
        <taxon>Glomeromycetes</taxon>
        <taxon>Diversisporales</taxon>
        <taxon>Gigasporaceae</taxon>
        <taxon>Gigaspora</taxon>
    </lineage>
</organism>
<comment type="caution">
    <text evidence="1">The sequence shown here is derived from an EMBL/GenBank/DDBJ whole genome shotgun (WGS) entry which is preliminary data.</text>
</comment>
<gene>
    <name evidence="1" type="ORF">F8M41_001094</name>
</gene>
<dbReference type="Proteomes" id="UP000439903">
    <property type="component" value="Unassembled WGS sequence"/>
</dbReference>
<sequence>MKAWKNNILIEFLHHPNLAPLKYRPNALYNAFIKINVLEPGDILALINLILTLYSIYHTISAITTKFFTDHELTNETSLEELSQYAPEILELLTTSTPLADKEKRRQARNHLQKEYKFSKKQAFALIPHERIGQSKRQVTSKEVGNIIYA</sequence>
<evidence type="ECO:0000313" key="2">
    <source>
        <dbReference type="Proteomes" id="UP000439903"/>
    </source>
</evidence>
<keyword evidence="2" id="KW-1185">Reference proteome</keyword>
<evidence type="ECO:0000313" key="1">
    <source>
        <dbReference type="EMBL" id="KAF0457846.1"/>
    </source>
</evidence>
<accession>A0A8H3XGH0</accession>
<proteinExistence type="predicted"/>